<protein>
    <recommendedName>
        <fullName evidence="6">Core domain-containing protein</fullName>
    </recommendedName>
</protein>
<keyword evidence="3" id="KW-0479">Metal-binding</keyword>
<evidence type="ECO:0000256" key="1">
    <source>
        <dbReference type="ARBA" id="ARBA00004173"/>
    </source>
</evidence>
<keyword evidence="8" id="KW-1185">Reference proteome</keyword>
<comment type="caution">
    <text evidence="7">The sequence shown here is derived from an EMBL/GenBank/DDBJ whole genome shotgun (WGS) entry which is preliminary data.</text>
</comment>
<feature type="domain" description="Core" evidence="6">
    <location>
        <begin position="80"/>
        <end position="184"/>
    </location>
</feature>
<proteinExistence type="inferred from homology"/>
<dbReference type="GO" id="GO:0005506">
    <property type="term" value="F:iron ion binding"/>
    <property type="evidence" value="ECO:0007669"/>
    <property type="project" value="TreeGrafter"/>
</dbReference>
<accession>A0A642V619</accession>
<keyword evidence="5" id="KW-0496">Mitochondrion</keyword>
<sequence length="195" mass="21348">MLLRLSACRSGLRLLGRPVMRREYTLLTRAPTVGAGEYGRTVRRSRSRGVVTAPTLGPQADPYTKLTNPFKDEQGAVLRVKISEAAAQQLNKIKENDKNPDQVLRVAVESGGCHGFQYLLSLKSSADIDLENDSIFERDGAKVVIDQTSLEVLQDSTIDYTTELIGSQFKVVDSPYATSSCGCGSSFAFDPSKKR</sequence>
<evidence type="ECO:0000256" key="2">
    <source>
        <dbReference type="ARBA" id="ARBA00006718"/>
    </source>
</evidence>
<gene>
    <name evidence="7" type="ORF">TRICI_002399</name>
</gene>
<evidence type="ECO:0000256" key="4">
    <source>
        <dbReference type="ARBA" id="ARBA00023004"/>
    </source>
</evidence>
<evidence type="ECO:0000256" key="5">
    <source>
        <dbReference type="ARBA" id="ARBA00023128"/>
    </source>
</evidence>
<dbReference type="PANTHER" id="PTHR43011:SF1">
    <property type="entry name" value="IRON-SULFUR CLUSTER ASSEMBLY 2 HOMOLOG, MITOCHONDRIAL"/>
    <property type="match status" value="1"/>
</dbReference>
<dbReference type="InterPro" id="IPR000361">
    <property type="entry name" value="ATAP_core_dom"/>
</dbReference>
<comment type="subcellular location">
    <subcellularLocation>
        <location evidence="1">Mitochondrion</location>
    </subcellularLocation>
</comment>
<dbReference type="SUPFAM" id="SSF89360">
    <property type="entry name" value="HesB-like domain"/>
    <property type="match status" value="1"/>
</dbReference>
<dbReference type="AlphaFoldDB" id="A0A642V619"/>
<dbReference type="EMBL" id="SWFS01000163">
    <property type="protein sequence ID" value="KAA8915478.1"/>
    <property type="molecule type" value="Genomic_DNA"/>
</dbReference>
<dbReference type="InterPro" id="IPR016092">
    <property type="entry name" value="ATAP"/>
</dbReference>
<dbReference type="Proteomes" id="UP000761534">
    <property type="component" value="Unassembled WGS sequence"/>
</dbReference>
<evidence type="ECO:0000259" key="6">
    <source>
        <dbReference type="Pfam" id="PF01521"/>
    </source>
</evidence>
<dbReference type="OrthoDB" id="1938621at2759"/>
<dbReference type="InterPro" id="IPR035903">
    <property type="entry name" value="HesB-like_dom_sf"/>
</dbReference>
<name>A0A642V619_9ASCO</name>
<dbReference type="GO" id="GO:0051539">
    <property type="term" value="F:4 iron, 4 sulfur cluster binding"/>
    <property type="evidence" value="ECO:0007669"/>
    <property type="project" value="TreeGrafter"/>
</dbReference>
<reference evidence="7" key="1">
    <citation type="journal article" date="2019" name="G3 (Bethesda)">
        <title>Genome Assemblies of Two Rare Opportunistic Yeast Pathogens: Diutina rugosa (syn. Candida rugosa) and Trichomonascus ciferrii (syn. Candida ciferrii).</title>
        <authorList>
            <person name="Mixao V."/>
            <person name="Saus E."/>
            <person name="Hansen A.P."/>
            <person name="Lass-Florl C."/>
            <person name="Gabaldon T."/>
        </authorList>
    </citation>
    <scope>NUCLEOTIDE SEQUENCE</scope>
    <source>
        <strain evidence="7">CBS 4856</strain>
    </source>
</reference>
<dbReference type="GO" id="GO:0120510">
    <property type="term" value="C:mitochondrial [4Fe-4S] assembly complex"/>
    <property type="evidence" value="ECO:0007669"/>
    <property type="project" value="UniProtKB-ARBA"/>
</dbReference>
<dbReference type="Pfam" id="PF01521">
    <property type="entry name" value="Fe-S_biosyn"/>
    <property type="match status" value="1"/>
</dbReference>
<evidence type="ECO:0000256" key="3">
    <source>
        <dbReference type="ARBA" id="ARBA00022723"/>
    </source>
</evidence>
<dbReference type="PANTHER" id="PTHR43011">
    <property type="entry name" value="IRON-SULFUR CLUSTER ASSEMBLY 2 HOMOLOG, MITOCHONDRIAL"/>
    <property type="match status" value="1"/>
</dbReference>
<organism evidence="7 8">
    <name type="scientific">Trichomonascus ciferrii</name>
    <dbReference type="NCBI Taxonomy" id="44093"/>
    <lineage>
        <taxon>Eukaryota</taxon>
        <taxon>Fungi</taxon>
        <taxon>Dikarya</taxon>
        <taxon>Ascomycota</taxon>
        <taxon>Saccharomycotina</taxon>
        <taxon>Dipodascomycetes</taxon>
        <taxon>Dipodascales</taxon>
        <taxon>Trichomonascaceae</taxon>
        <taxon>Trichomonascus</taxon>
        <taxon>Trichomonascus ciferrii complex</taxon>
    </lineage>
</organism>
<dbReference type="GO" id="GO:0016226">
    <property type="term" value="P:iron-sulfur cluster assembly"/>
    <property type="evidence" value="ECO:0007669"/>
    <property type="project" value="InterPro"/>
</dbReference>
<dbReference type="NCBIfam" id="TIGR00049">
    <property type="entry name" value="iron-sulfur cluster assembly accessory protein"/>
    <property type="match status" value="1"/>
</dbReference>
<dbReference type="FunFam" id="2.60.300.12:FF:000006">
    <property type="entry name" value="Iron-sulfur cluster assembly 2 mitochondrial"/>
    <property type="match status" value="1"/>
</dbReference>
<dbReference type="Gene3D" id="2.60.300.12">
    <property type="entry name" value="HesB-like domain"/>
    <property type="match status" value="1"/>
</dbReference>
<dbReference type="VEuPathDB" id="FungiDB:TRICI_002399"/>
<keyword evidence="4" id="KW-0408">Iron</keyword>
<comment type="similarity">
    <text evidence="2">Belongs to the HesB/IscA family.</text>
</comment>
<dbReference type="GO" id="GO:0051537">
    <property type="term" value="F:2 iron, 2 sulfur cluster binding"/>
    <property type="evidence" value="ECO:0007669"/>
    <property type="project" value="TreeGrafter"/>
</dbReference>
<evidence type="ECO:0000313" key="8">
    <source>
        <dbReference type="Proteomes" id="UP000761534"/>
    </source>
</evidence>
<evidence type="ECO:0000313" key="7">
    <source>
        <dbReference type="EMBL" id="KAA8915478.1"/>
    </source>
</evidence>